<feature type="coiled-coil region" evidence="1">
    <location>
        <begin position="2"/>
        <end position="43"/>
    </location>
</feature>
<keyword evidence="1" id="KW-0175">Coiled coil</keyword>
<dbReference type="AlphaFoldDB" id="A0A4Z2INQ6"/>
<evidence type="ECO:0000313" key="2">
    <source>
        <dbReference type="EMBL" id="TNN78862.1"/>
    </source>
</evidence>
<keyword evidence="3" id="KW-1185">Reference proteome</keyword>
<proteinExistence type="predicted"/>
<organism evidence="2 3">
    <name type="scientific">Liparis tanakae</name>
    <name type="common">Tanaka's snailfish</name>
    <dbReference type="NCBI Taxonomy" id="230148"/>
    <lineage>
        <taxon>Eukaryota</taxon>
        <taxon>Metazoa</taxon>
        <taxon>Chordata</taxon>
        <taxon>Craniata</taxon>
        <taxon>Vertebrata</taxon>
        <taxon>Euteleostomi</taxon>
        <taxon>Actinopterygii</taxon>
        <taxon>Neopterygii</taxon>
        <taxon>Teleostei</taxon>
        <taxon>Neoteleostei</taxon>
        <taxon>Acanthomorphata</taxon>
        <taxon>Eupercaria</taxon>
        <taxon>Perciformes</taxon>
        <taxon>Cottioidei</taxon>
        <taxon>Cottales</taxon>
        <taxon>Liparidae</taxon>
        <taxon>Liparis</taxon>
    </lineage>
</organism>
<sequence>MRQEWRDTEERLELENQVLVQKQQNHESSTEQLTDEIEILEEICLQFKGRTLGSFGRKMQDRDTELNKMKNKMVKQNKTKWKQVVVENQEEETASVIPAQGNIISLTETLEAQKLLWEKNAELERRKNEKKWFIFW</sequence>
<dbReference type="Proteomes" id="UP000314294">
    <property type="component" value="Unassembled WGS sequence"/>
</dbReference>
<accession>A0A4Z2INQ6</accession>
<comment type="caution">
    <text evidence="2">The sequence shown here is derived from an EMBL/GenBank/DDBJ whole genome shotgun (WGS) entry which is preliminary data.</text>
</comment>
<dbReference type="EMBL" id="SRLO01000070">
    <property type="protein sequence ID" value="TNN78862.1"/>
    <property type="molecule type" value="Genomic_DNA"/>
</dbReference>
<protein>
    <submittedName>
        <fullName evidence="2">Uncharacterized protein</fullName>
    </submittedName>
</protein>
<gene>
    <name evidence="2" type="ORF">EYF80_011032</name>
</gene>
<evidence type="ECO:0000256" key="1">
    <source>
        <dbReference type="SAM" id="Coils"/>
    </source>
</evidence>
<reference evidence="2 3" key="1">
    <citation type="submission" date="2019-03" db="EMBL/GenBank/DDBJ databases">
        <title>First draft genome of Liparis tanakae, snailfish: a comprehensive survey of snailfish specific genes.</title>
        <authorList>
            <person name="Kim W."/>
            <person name="Song I."/>
            <person name="Jeong J.-H."/>
            <person name="Kim D."/>
            <person name="Kim S."/>
            <person name="Ryu S."/>
            <person name="Song J.Y."/>
            <person name="Lee S.K."/>
        </authorList>
    </citation>
    <scope>NUCLEOTIDE SEQUENCE [LARGE SCALE GENOMIC DNA]</scope>
    <source>
        <tissue evidence="2">Muscle</tissue>
    </source>
</reference>
<evidence type="ECO:0000313" key="3">
    <source>
        <dbReference type="Proteomes" id="UP000314294"/>
    </source>
</evidence>
<name>A0A4Z2INQ6_9TELE</name>